<reference evidence="1 2" key="1">
    <citation type="submission" date="2018-11" db="EMBL/GenBank/DDBJ databases">
        <title>Phylogenetic determinants of toxin gene distribution in genomes of Brevibacillus laterosporus.</title>
        <authorList>
            <person name="Glare T.R."/>
            <person name="Durrant A."/>
            <person name="Berry C."/>
            <person name="Palma L."/>
            <person name="Ormskirk M."/>
            <person name="Cox M.O."/>
        </authorList>
    </citation>
    <scope>NUCLEOTIDE SEQUENCE [LARGE SCALE GENOMIC DNA]</scope>
    <source>
        <strain evidence="1 2">1821L</strain>
        <plasmid evidence="1 2">p1821L01</plasmid>
    </source>
</reference>
<keyword evidence="2" id="KW-1185">Reference proteome</keyword>
<keyword evidence="1" id="KW-0614">Plasmid</keyword>
<dbReference type="Proteomes" id="UP000319432">
    <property type="component" value="Plasmid p1821L01"/>
</dbReference>
<organism evidence="1 2">
    <name type="scientific">Brevibacillus laterosporus</name>
    <name type="common">Bacillus laterosporus</name>
    <dbReference type="NCBI Taxonomy" id="1465"/>
    <lineage>
        <taxon>Bacteria</taxon>
        <taxon>Bacillati</taxon>
        <taxon>Bacillota</taxon>
        <taxon>Bacilli</taxon>
        <taxon>Bacillales</taxon>
        <taxon>Paenibacillaceae</taxon>
        <taxon>Brevibacillus</taxon>
    </lineage>
</organism>
<evidence type="ECO:0000313" key="1">
    <source>
        <dbReference type="EMBL" id="QDX90989.1"/>
    </source>
</evidence>
<gene>
    <name evidence="1" type="ORF">EEL30_00525</name>
</gene>
<proteinExistence type="predicted"/>
<protein>
    <submittedName>
        <fullName evidence="1">Uncharacterized protein</fullName>
    </submittedName>
</protein>
<name>A0A518V1X2_BRELA</name>
<dbReference type="EMBL" id="CP033461">
    <property type="protein sequence ID" value="QDX90989.1"/>
    <property type="molecule type" value="Genomic_DNA"/>
</dbReference>
<dbReference type="AlphaFoldDB" id="A0A518V1X2"/>
<accession>A0A518V1X2</accession>
<sequence>MWSIGSNTAQLAEISCIRSRTVKGNRSSDAAIKESNAQVTKLILQVYDMLTDKVEIEQKNRGPRAHCFCNSYSVKERNCVYTVFVVFNAVNGELLNALFL</sequence>
<evidence type="ECO:0000313" key="2">
    <source>
        <dbReference type="Proteomes" id="UP000319432"/>
    </source>
</evidence>
<geneLocation type="plasmid" evidence="1 2">
    <name>p1821L01</name>
</geneLocation>